<evidence type="ECO:0000313" key="5">
    <source>
        <dbReference type="Proteomes" id="UP000322139"/>
    </source>
</evidence>
<feature type="domain" description="Competence protein CoiA nuclease-like" evidence="1">
    <location>
        <begin position="69"/>
        <end position="223"/>
    </location>
</feature>
<organism evidence="4 5">
    <name type="scientific">Bacillus infantis</name>
    <dbReference type="NCBI Taxonomy" id="324767"/>
    <lineage>
        <taxon>Bacteria</taxon>
        <taxon>Bacillati</taxon>
        <taxon>Bacillota</taxon>
        <taxon>Bacilli</taxon>
        <taxon>Bacillales</taxon>
        <taxon>Bacillaceae</taxon>
        <taxon>Bacillus</taxon>
    </lineage>
</organism>
<dbReference type="PIRSF" id="PIRSF007487">
    <property type="entry name" value="Competence-induced_CoiA_bac"/>
    <property type="match status" value="1"/>
</dbReference>
<protein>
    <submittedName>
        <fullName evidence="4">Competence protein CoiA</fullName>
    </submittedName>
</protein>
<comment type="caution">
    <text evidence="4">The sequence shown here is derived from an EMBL/GenBank/DDBJ whole genome shotgun (WGS) entry which is preliminary data.</text>
</comment>
<reference evidence="4 5" key="1">
    <citation type="submission" date="2019-08" db="EMBL/GenBank/DDBJ databases">
        <title>Bacillus genomes from the desert of Cuatro Cienegas, Coahuila.</title>
        <authorList>
            <person name="Olmedo-Alvarez G."/>
        </authorList>
    </citation>
    <scope>NUCLEOTIDE SEQUENCE [LARGE SCALE GENOMIC DNA]</scope>
    <source>
        <strain evidence="4 5">CH446_14T</strain>
    </source>
</reference>
<dbReference type="InterPro" id="IPR057253">
    <property type="entry name" value="CoiA-like_N"/>
</dbReference>
<dbReference type="InterPro" id="IPR021176">
    <property type="entry name" value="Competence-induced_CoiA"/>
</dbReference>
<dbReference type="InterPro" id="IPR010330">
    <property type="entry name" value="CoiA_nuc"/>
</dbReference>
<dbReference type="RefSeq" id="WP_148975825.1">
    <property type="nucleotide sequence ID" value="NZ_VTER01000008.1"/>
</dbReference>
<dbReference type="AlphaFoldDB" id="A0A5D4R6M7"/>
<dbReference type="EMBL" id="VTER01000008">
    <property type="protein sequence ID" value="TYS46239.1"/>
    <property type="molecule type" value="Genomic_DNA"/>
</dbReference>
<dbReference type="Proteomes" id="UP000322139">
    <property type="component" value="Unassembled WGS sequence"/>
</dbReference>
<evidence type="ECO:0000259" key="2">
    <source>
        <dbReference type="Pfam" id="PF25164"/>
    </source>
</evidence>
<dbReference type="Pfam" id="PF25164">
    <property type="entry name" value="CoiA_N"/>
    <property type="match status" value="1"/>
</dbReference>
<sequence>MLTAIRQSGKFINCADFTDRETLRKLKVKEGSFLCPVCREKVMLKVGIRKIPHFAHFKEHSCEASFESESEYHMKGKLDIYRWLMANHVHARLETYIKSIKQRPDICFVYAGKKFAVEFQCSPIPESLFASRTRAYREAGFTPIWILGGKEIRRTSAQKASFSEFHYSFVNRSSDAPYHLLSYCPGAQSFIFLSNICPLTTRNVLTDFSVLPLHKMKLPSLLTAPWIVRFPPAGWHKEICKLLQTYTLTPNTFKHPFYMAIYQAGLHLSLLPPHIGIPVRHSPWFSTPPLFWQGYIHTDCFTGLEPGDKVTENEILQSLKRRIRAGDVKVRELPLAEGDYSLAVAEYLSQLSASGIFQFEGGGRYRLAQDWTIPKTMNDAELLRIRCYERIEGARDICVSSGTDNNENSITDIQ</sequence>
<proteinExistence type="predicted"/>
<dbReference type="Pfam" id="PF06054">
    <property type="entry name" value="CoiA_nuc"/>
    <property type="match status" value="1"/>
</dbReference>
<feature type="domain" description="Competence protein CoiA C-terminal" evidence="3">
    <location>
        <begin position="235"/>
        <end position="379"/>
    </location>
</feature>
<feature type="domain" description="Competence protein CoiA-like N-terminal" evidence="2">
    <location>
        <begin position="17"/>
        <end position="65"/>
    </location>
</feature>
<name>A0A5D4R6M7_9BACI</name>
<accession>A0A5D4R6M7</accession>
<evidence type="ECO:0000259" key="1">
    <source>
        <dbReference type="Pfam" id="PF06054"/>
    </source>
</evidence>
<evidence type="ECO:0000259" key="3">
    <source>
        <dbReference type="Pfam" id="PF25166"/>
    </source>
</evidence>
<evidence type="ECO:0000313" key="4">
    <source>
        <dbReference type="EMBL" id="TYS46239.1"/>
    </source>
</evidence>
<dbReference type="Pfam" id="PF25166">
    <property type="entry name" value="CoiA_C"/>
    <property type="match status" value="1"/>
</dbReference>
<gene>
    <name evidence="4" type="ORF">FZD51_16805</name>
</gene>
<dbReference type="InterPro" id="IPR057252">
    <property type="entry name" value="CoiA_C"/>
</dbReference>